<dbReference type="InterPro" id="IPR023375">
    <property type="entry name" value="ADC_dom_sf"/>
</dbReference>
<dbReference type="AlphaFoldDB" id="M2V166"/>
<reference evidence="3" key="2">
    <citation type="journal article" date="2013" name="PLoS Genet.">
        <title>Comparative genome structure, secondary metabolite, and effector coding capacity across Cochliobolus pathogens.</title>
        <authorList>
            <person name="Condon B.J."/>
            <person name="Leng Y."/>
            <person name="Wu D."/>
            <person name="Bushley K.E."/>
            <person name="Ohm R.A."/>
            <person name="Otillar R."/>
            <person name="Martin J."/>
            <person name="Schackwitz W."/>
            <person name="Grimwood J."/>
            <person name="MohdZainudin N."/>
            <person name="Xue C."/>
            <person name="Wang R."/>
            <person name="Manning V.A."/>
            <person name="Dhillon B."/>
            <person name="Tu Z.J."/>
            <person name="Steffenson B.J."/>
            <person name="Salamov A."/>
            <person name="Sun H."/>
            <person name="Lowry S."/>
            <person name="LaButti K."/>
            <person name="Han J."/>
            <person name="Copeland A."/>
            <person name="Lindquist E."/>
            <person name="Barry K."/>
            <person name="Schmutz J."/>
            <person name="Baker S.E."/>
            <person name="Ciuffetti L.M."/>
            <person name="Grigoriev I.V."/>
            <person name="Zhong S."/>
            <person name="Turgeon B.G."/>
        </authorList>
    </citation>
    <scope>NUCLEOTIDE SEQUENCE [LARGE SCALE GENOMIC DNA]</scope>
    <source>
        <strain evidence="3">C5 / ATCC 48332 / race O</strain>
    </source>
</reference>
<dbReference type="HOGENOM" id="CLU_050866_1_1_1"/>
<feature type="signal peptide" evidence="1">
    <location>
        <begin position="1"/>
        <end position="18"/>
    </location>
</feature>
<keyword evidence="1" id="KW-0732">Signal</keyword>
<gene>
    <name evidence="2" type="ORF">COCHEDRAFT_1171715</name>
</gene>
<dbReference type="OMA" id="VGPYDEF"/>
<dbReference type="SUPFAM" id="SSF160104">
    <property type="entry name" value="Acetoacetate decarboxylase-like"/>
    <property type="match status" value="1"/>
</dbReference>
<accession>M2V166</accession>
<dbReference type="OrthoDB" id="9970474at2759"/>
<evidence type="ECO:0000256" key="1">
    <source>
        <dbReference type="SAM" id="SignalP"/>
    </source>
</evidence>
<protein>
    <submittedName>
        <fullName evidence="2">Uncharacterized protein</fullName>
    </submittedName>
</protein>
<dbReference type="Gene3D" id="2.40.400.10">
    <property type="entry name" value="Acetoacetate decarboxylase-like"/>
    <property type="match status" value="1"/>
</dbReference>
<keyword evidence="3" id="KW-1185">Reference proteome</keyword>
<name>M2V166_COCH5</name>
<dbReference type="STRING" id="701091.M2V166"/>
<organism evidence="2 3">
    <name type="scientific">Cochliobolus heterostrophus (strain C5 / ATCC 48332 / race O)</name>
    <name type="common">Southern corn leaf blight fungus</name>
    <name type="synonym">Bipolaris maydis</name>
    <dbReference type="NCBI Taxonomy" id="701091"/>
    <lineage>
        <taxon>Eukaryota</taxon>
        <taxon>Fungi</taxon>
        <taxon>Dikarya</taxon>
        <taxon>Ascomycota</taxon>
        <taxon>Pezizomycotina</taxon>
        <taxon>Dothideomycetes</taxon>
        <taxon>Pleosporomycetidae</taxon>
        <taxon>Pleosporales</taxon>
        <taxon>Pleosporineae</taxon>
        <taxon>Pleosporaceae</taxon>
        <taxon>Bipolaris</taxon>
    </lineage>
</organism>
<dbReference type="EMBL" id="KB445573">
    <property type="protein sequence ID" value="EMD93692.1"/>
    <property type="molecule type" value="Genomic_DNA"/>
</dbReference>
<proteinExistence type="predicted"/>
<evidence type="ECO:0000313" key="3">
    <source>
        <dbReference type="Proteomes" id="UP000016936"/>
    </source>
</evidence>
<dbReference type="PANTHER" id="PTHR40518:SF1">
    <property type="entry name" value="ACETOACETATE DECARBOXYLASE"/>
    <property type="match status" value="1"/>
</dbReference>
<evidence type="ECO:0000313" key="2">
    <source>
        <dbReference type="EMBL" id="EMD93692.1"/>
    </source>
</evidence>
<feature type="chain" id="PRO_5004027237" evidence="1">
    <location>
        <begin position="19"/>
        <end position="303"/>
    </location>
</feature>
<dbReference type="PANTHER" id="PTHR40518">
    <property type="entry name" value="ACETOACETATE DECARBOXYLASE"/>
    <property type="match status" value="1"/>
</dbReference>
<sequence>MRFGIACLLLKLAVLSTAQWDNNSTAPIELAPAPWTLKGTVYSITYVPLSNKLPTKAFAPLERQYASAIEGEFIGILGQIQIIRYTDSPVGPYDELLIVPGFFKYNHTDSSGKVEERKNVRVSRIYVSQKYTCWNGRTNWNIPKHLARFDWVEEKDGKTSVKVYPYDTTGDPLESKPAEKPWFQATFRPSVLPGIPFSTDLYTLLGVDTLLAQPPLPFGNSTYDELPGTKQWAATMPNQVTKSATLGTIDLDQGDGDVEEGQDTNAVGDEYFPNFWPDVPRVNIATKLANATITFSVPELWTN</sequence>
<dbReference type="eggNOG" id="ENOG502S9HK">
    <property type="taxonomic scope" value="Eukaryota"/>
</dbReference>
<reference evidence="2 3" key="1">
    <citation type="journal article" date="2012" name="PLoS Pathog.">
        <title>Diverse lifestyles and strategies of plant pathogenesis encoded in the genomes of eighteen Dothideomycetes fungi.</title>
        <authorList>
            <person name="Ohm R.A."/>
            <person name="Feau N."/>
            <person name="Henrissat B."/>
            <person name="Schoch C.L."/>
            <person name="Horwitz B.A."/>
            <person name="Barry K.W."/>
            <person name="Condon B.J."/>
            <person name="Copeland A.C."/>
            <person name="Dhillon B."/>
            <person name="Glaser F."/>
            <person name="Hesse C.N."/>
            <person name="Kosti I."/>
            <person name="LaButti K."/>
            <person name="Lindquist E.A."/>
            <person name="Lucas S."/>
            <person name="Salamov A.A."/>
            <person name="Bradshaw R.E."/>
            <person name="Ciuffetti L."/>
            <person name="Hamelin R.C."/>
            <person name="Kema G.H.J."/>
            <person name="Lawrence C."/>
            <person name="Scott J.A."/>
            <person name="Spatafora J.W."/>
            <person name="Turgeon B.G."/>
            <person name="de Wit P.J.G.M."/>
            <person name="Zhong S."/>
            <person name="Goodwin S.B."/>
            <person name="Grigoriev I.V."/>
        </authorList>
    </citation>
    <scope>NUCLEOTIDE SEQUENCE [LARGE SCALE GENOMIC DNA]</scope>
    <source>
        <strain evidence="3">C5 / ATCC 48332 / race O</strain>
    </source>
</reference>
<dbReference type="Proteomes" id="UP000016936">
    <property type="component" value="Unassembled WGS sequence"/>
</dbReference>